<gene>
    <name evidence="7" type="ORF">CCMP2556_LOCUS10847</name>
</gene>
<dbReference type="InterPro" id="IPR014710">
    <property type="entry name" value="RmlC-like_jellyroll"/>
</dbReference>
<evidence type="ECO:0000256" key="2">
    <source>
        <dbReference type="ARBA" id="ARBA00022679"/>
    </source>
</evidence>
<dbReference type="Pfam" id="PF03618">
    <property type="entry name" value="Kinase-PPPase"/>
    <property type="match status" value="1"/>
</dbReference>
<dbReference type="Gene3D" id="2.60.120.10">
    <property type="entry name" value="Jelly Rolls"/>
    <property type="match status" value="1"/>
</dbReference>
<dbReference type="NCBIfam" id="NF003742">
    <property type="entry name" value="PRK05339.1"/>
    <property type="match status" value="1"/>
</dbReference>
<evidence type="ECO:0000256" key="3">
    <source>
        <dbReference type="ARBA" id="ARBA00022741"/>
    </source>
</evidence>
<evidence type="ECO:0000256" key="5">
    <source>
        <dbReference type="SAM" id="MobiDB-lite"/>
    </source>
</evidence>
<name>A0ABP0JDQ8_9DINO</name>
<dbReference type="Pfam" id="PF00027">
    <property type="entry name" value="cNMP_binding"/>
    <property type="match status" value="1"/>
</dbReference>
<dbReference type="InterPro" id="IPR005177">
    <property type="entry name" value="Kinase-pyrophosphorylase"/>
</dbReference>
<reference evidence="7 8" key="1">
    <citation type="submission" date="2024-02" db="EMBL/GenBank/DDBJ databases">
        <authorList>
            <person name="Chen Y."/>
            <person name="Shah S."/>
            <person name="Dougan E. K."/>
            <person name="Thang M."/>
            <person name="Chan C."/>
        </authorList>
    </citation>
    <scope>NUCLEOTIDE SEQUENCE [LARGE SCALE GENOMIC DNA]</scope>
</reference>
<keyword evidence="2" id="KW-0808">Transferase</keyword>
<organism evidence="7 8">
    <name type="scientific">Durusdinium trenchii</name>
    <dbReference type="NCBI Taxonomy" id="1381693"/>
    <lineage>
        <taxon>Eukaryota</taxon>
        <taxon>Sar</taxon>
        <taxon>Alveolata</taxon>
        <taxon>Dinophyceae</taxon>
        <taxon>Suessiales</taxon>
        <taxon>Symbiodiniaceae</taxon>
        <taxon>Durusdinium</taxon>
    </lineage>
</organism>
<keyword evidence="8" id="KW-1185">Reference proteome</keyword>
<protein>
    <recommendedName>
        <fullName evidence="6">Cyclic nucleotide-binding domain-containing protein</fullName>
    </recommendedName>
</protein>
<dbReference type="EMBL" id="CAXAMN010005113">
    <property type="protein sequence ID" value="CAK9012425.1"/>
    <property type="molecule type" value="Genomic_DNA"/>
</dbReference>
<keyword evidence="1" id="KW-0723">Serine/threonine-protein kinase</keyword>
<keyword evidence="4" id="KW-0418">Kinase</keyword>
<dbReference type="PANTHER" id="PTHR31756:SF3">
    <property type="entry name" value="PYRUVATE, PHOSPHATE DIKINASE REGULATORY PROTEIN 1, CHLOROPLASTIC"/>
    <property type="match status" value="1"/>
</dbReference>
<dbReference type="PANTHER" id="PTHR31756">
    <property type="entry name" value="PYRUVATE, PHOSPHATE DIKINASE REGULATORY PROTEIN 1, CHLOROPLASTIC"/>
    <property type="match status" value="1"/>
</dbReference>
<dbReference type="InterPro" id="IPR018490">
    <property type="entry name" value="cNMP-bd_dom_sf"/>
</dbReference>
<feature type="region of interest" description="Disordered" evidence="5">
    <location>
        <begin position="182"/>
        <end position="201"/>
    </location>
</feature>
<comment type="caution">
    <text evidence="7">The sequence shown here is derived from an EMBL/GenBank/DDBJ whole genome shotgun (WGS) entry which is preliminary data.</text>
</comment>
<accession>A0ABP0JDQ8</accession>
<dbReference type="PROSITE" id="PS50042">
    <property type="entry name" value="CNMP_BINDING_3"/>
    <property type="match status" value="1"/>
</dbReference>
<feature type="domain" description="Cyclic nucleotide-binding" evidence="6">
    <location>
        <begin position="77"/>
        <end position="180"/>
    </location>
</feature>
<feature type="compositionally biased region" description="Acidic residues" evidence="5">
    <location>
        <begin position="186"/>
        <end position="201"/>
    </location>
</feature>
<dbReference type="Proteomes" id="UP001642484">
    <property type="component" value="Unassembled WGS sequence"/>
</dbReference>
<evidence type="ECO:0000256" key="4">
    <source>
        <dbReference type="ARBA" id="ARBA00022777"/>
    </source>
</evidence>
<dbReference type="InterPro" id="IPR000595">
    <property type="entry name" value="cNMP-bd_dom"/>
</dbReference>
<evidence type="ECO:0000256" key="1">
    <source>
        <dbReference type="ARBA" id="ARBA00022527"/>
    </source>
</evidence>
<dbReference type="SMART" id="SM00100">
    <property type="entry name" value="cNMP"/>
    <property type="match status" value="1"/>
</dbReference>
<keyword evidence="3" id="KW-0547">Nucleotide-binding</keyword>
<evidence type="ECO:0000313" key="7">
    <source>
        <dbReference type="EMBL" id="CAK9012425.1"/>
    </source>
</evidence>
<evidence type="ECO:0000259" key="6">
    <source>
        <dbReference type="PROSITE" id="PS50042"/>
    </source>
</evidence>
<dbReference type="SUPFAM" id="SSF51206">
    <property type="entry name" value="cAMP-binding domain-like"/>
    <property type="match status" value="1"/>
</dbReference>
<evidence type="ECO:0000313" key="8">
    <source>
        <dbReference type="Proteomes" id="UP001642484"/>
    </source>
</evidence>
<sequence length="598" mass="67418">MRRASRRLASLEHACRCVGGPLEPIPVEKDAVRRHLGFATWSGNIYYLGRRADVGALTDEDISLLRQVLPEVKELVVLGRSNTDVILQLAETMLPLTLAKGEVLAEQGQPDDNMYVIAKGDVLLDVPRAGRVEPERRRVSQGSYIGAECLLGNTPHKCSAIAQTSCRLLRLNRATFDSIILSQSAETEDDEDSDEDDEGDGDTCAASQLVNIFVLSDSTGESAKASVKTAAAQFEYCSGSTCATSRATVYRFVRSATEIKTIVEAAKKCNALLVYTIMDPKLHQVVVDECKAKELECIDLWGPLLATFEKRFGAKRSGKAGRRQAVSDDYMTIVKAIEYTRKVDDGVLPHLWDECDIMLIGPSRAGKTPLSFYLAQRGYKVANYPLVPEEEPPKELFELDQQKCFALQIKPERLQEIRTQRMKQFNRSNTKYANLTNIKKEVSWIKNFYLPLAWQFHVTKRRPISASYPDISAKRVAQQSFLPTSSKLDSPDRMQTLRNRGDGKSVKPCETPLNRALLEYCFRCIWVLPVGFRVFLRFRRFSWDLLFRGFRGFCGSRGFSHIRVFRLCFLFLTVFTVGSVQDPDFIFALVQLNLLLVT</sequence>
<dbReference type="CDD" id="cd00038">
    <property type="entry name" value="CAP_ED"/>
    <property type="match status" value="1"/>
</dbReference>
<proteinExistence type="predicted"/>